<gene>
    <name evidence="7" type="ORF">M4L21_04925</name>
</gene>
<dbReference type="SMART" id="SM00644">
    <property type="entry name" value="Ami_2"/>
    <property type="match status" value="1"/>
</dbReference>
<dbReference type="AlphaFoldDB" id="A0A9X4L8W4"/>
<dbReference type="GO" id="GO:0009253">
    <property type="term" value="P:peptidoglycan catabolic process"/>
    <property type="evidence" value="ECO:0007669"/>
    <property type="project" value="InterPro"/>
</dbReference>
<evidence type="ECO:0000256" key="3">
    <source>
        <dbReference type="ARBA" id="ARBA00022801"/>
    </source>
</evidence>
<keyword evidence="4" id="KW-0961">Cell wall biogenesis/degradation</keyword>
<comment type="catalytic activity">
    <reaction evidence="1">
        <text>Hydrolyzes the link between N-acetylmuramoyl residues and L-amino acid residues in certain cell-wall glycopeptides.</text>
        <dbReference type="EC" id="3.5.1.28"/>
    </reaction>
</comment>
<dbReference type="CDD" id="cd06583">
    <property type="entry name" value="PGRP"/>
    <property type="match status" value="1"/>
</dbReference>
<evidence type="ECO:0000256" key="1">
    <source>
        <dbReference type="ARBA" id="ARBA00001561"/>
    </source>
</evidence>
<dbReference type="GO" id="GO:0009254">
    <property type="term" value="P:peptidoglycan turnover"/>
    <property type="evidence" value="ECO:0007669"/>
    <property type="project" value="TreeGrafter"/>
</dbReference>
<dbReference type="SUPFAM" id="SSF55846">
    <property type="entry name" value="N-acetylmuramoyl-L-alanine amidase-like"/>
    <property type="match status" value="1"/>
</dbReference>
<dbReference type="InterPro" id="IPR007921">
    <property type="entry name" value="CHAP_dom"/>
</dbReference>
<sequence>MKKQDGVKWAVKNIGNRLTDDQPYGAQCATFIIEFTKKYWNVHPQGHAKDFINYKWPKGFQVIKGKNQIPQPGDIFVFGGKYGHTGIVTEANGTYFNSIDQNFYNANLTKGSPAAFVEDHEYGDFLGVIRPPYEDDEKGAVSKSTKIQTINHTINYKMSKRSGSVKGVVIHNTAGNASAKQDYKSLSNASVSRYEAGIAHYYIDRNTVWRAIDTYSVAWHVADANGNNSYLGYEVNESMNASNKDFMANEQATFKKAAADMLYYGLPVNRETVMLHNQFVPTACPHRSMALHTGFDPVRQGIAPQSVRNQLKDYFIQEIKKYYNDPSLKAGAPASDDVPDKSTIPTEKEQSKPANEHGSSVGNGWKKNSWGILWKKKSASFTCKVSEGIVTRYTGPSLHNPIAGGLEYGQTVNYSEIQDYEGYIWISWDVYSGATVYMPIGKSDGKGNRVGKAWGTFS</sequence>
<evidence type="ECO:0000256" key="2">
    <source>
        <dbReference type="ARBA" id="ARBA00011901"/>
    </source>
</evidence>
<dbReference type="PANTHER" id="PTHR30417">
    <property type="entry name" value="N-ACETYLMURAMOYL-L-ALANINE AMIDASE AMID"/>
    <property type="match status" value="1"/>
</dbReference>
<evidence type="ECO:0000256" key="5">
    <source>
        <dbReference type="SAM" id="MobiDB-lite"/>
    </source>
</evidence>
<dbReference type="SMART" id="SM00287">
    <property type="entry name" value="SH3b"/>
    <property type="match status" value="1"/>
</dbReference>
<accession>A0A9X4L8W4</accession>
<feature type="compositionally biased region" description="Basic and acidic residues" evidence="5">
    <location>
        <begin position="346"/>
        <end position="355"/>
    </location>
</feature>
<keyword evidence="3" id="KW-0378">Hydrolase</keyword>
<evidence type="ECO:0000259" key="6">
    <source>
        <dbReference type="PROSITE" id="PS50911"/>
    </source>
</evidence>
<dbReference type="RefSeq" id="WP_057511935.1">
    <property type="nucleotide sequence ID" value="NZ_JAMBPV010000005.1"/>
</dbReference>
<dbReference type="Proteomes" id="UP001152302">
    <property type="component" value="Unassembled WGS sequence"/>
</dbReference>
<dbReference type="InterPro" id="IPR003646">
    <property type="entry name" value="SH3-like_bac-type"/>
</dbReference>
<proteinExistence type="predicted"/>
<feature type="domain" description="Peptidase C51" evidence="6">
    <location>
        <begin position="3"/>
        <end position="130"/>
    </location>
</feature>
<feature type="region of interest" description="Disordered" evidence="5">
    <location>
        <begin position="327"/>
        <end position="363"/>
    </location>
</feature>
<organism evidence="7 8">
    <name type="scientific">Staphylococcus equorum</name>
    <dbReference type="NCBI Taxonomy" id="246432"/>
    <lineage>
        <taxon>Bacteria</taxon>
        <taxon>Bacillati</taxon>
        <taxon>Bacillota</taxon>
        <taxon>Bacilli</taxon>
        <taxon>Bacillales</taxon>
        <taxon>Staphylococcaceae</taxon>
        <taxon>Staphylococcus</taxon>
    </lineage>
</organism>
<dbReference type="SUPFAM" id="SSF54001">
    <property type="entry name" value="Cysteine proteinases"/>
    <property type="match status" value="1"/>
</dbReference>
<dbReference type="Gene3D" id="3.90.1720.10">
    <property type="entry name" value="endopeptidase domain like (from Nostoc punctiforme)"/>
    <property type="match status" value="1"/>
</dbReference>
<name>A0A9X4L8W4_9STAP</name>
<dbReference type="Pfam" id="PF05257">
    <property type="entry name" value="CHAP"/>
    <property type="match status" value="1"/>
</dbReference>
<dbReference type="InterPro" id="IPR051206">
    <property type="entry name" value="NAMLAA_amidase_2"/>
</dbReference>
<dbReference type="InterPro" id="IPR002502">
    <property type="entry name" value="Amidase_domain"/>
</dbReference>
<dbReference type="Gene3D" id="3.40.80.10">
    <property type="entry name" value="Peptidoglycan recognition protein-like"/>
    <property type="match status" value="1"/>
</dbReference>
<dbReference type="EC" id="3.5.1.28" evidence="2"/>
<dbReference type="EMBL" id="JAMBPX010000003">
    <property type="protein sequence ID" value="MDG0858666.1"/>
    <property type="molecule type" value="Genomic_DNA"/>
</dbReference>
<dbReference type="GO" id="GO:0071555">
    <property type="term" value="P:cell wall organization"/>
    <property type="evidence" value="ECO:0007669"/>
    <property type="project" value="UniProtKB-KW"/>
</dbReference>
<evidence type="ECO:0000313" key="8">
    <source>
        <dbReference type="Proteomes" id="UP001152302"/>
    </source>
</evidence>
<dbReference type="GO" id="GO:0008745">
    <property type="term" value="F:N-acetylmuramoyl-L-alanine amidase activity"/>
    <property type="evidence" value="ECO:0007669"/>
    <property type="project" value="UniProtKB-EC"/>
</dbReference>
<comment type="caution">
    <text evidence="7">The sequence shown here is derived from an EMBL/GenBank/DDBJ whole genome shotgun (WGS) entry which is preliminary data.</text>
</comment>
<dbReference type="InterPro" id="IPR038765">
    <property type="entry name" value="Papain-like_cys_pep_sf"/>
</dbReference>
<dbReference type="PROSITE" id="PS50911">
    <property type="entry name" value="CHAP"/>
    <property type="match status" value="1"/>
</dbReference>
<dbReference type="Pfam" id="PF08460">
    <property type="entry name" value="SH3_5"/>
    <property type="match status" value="1"/>
</dbReference>
<evidence type="ECO:0000256" key="4">
    <source>
        <dbReference type="ARBA" id="ARBA00023316"/>
    </source>
</evidence>
<evidence type="ECO:0000313" key="7">
    <source>
        <dbReference type="EMBL" id="MDG0858666.1"/>
    </source>
</evidence>
<protein>
    <recommendedName>
        <fullName evidence="2">N-acetylmuramoyl-L-alanine amidase</fullName>
        <ecNumber evidence="2">3.5.1.28</ecNumber>
    </recommendedName>
</protein>
<dbReference type="InterPro" id="IPR036505">
    <property type="entry name" value="Amidase/PGRP_sf"/>
</dbReference>
<dbReference type="Pfam" id="PF01510">
    <property type="entry name" value="Amidase_2"/>
    <property type="match status" value="1"/>
</dbReference>
<reference evidence="7" key="1">
    <citation type="submission" date="2022-05" db="EMBL/GenBank/DDBJ databases">
        <title>Comparative genomics of Staphylococcus equorum isolates.</title>
        <authorList>
            <person name="Luelf R.H."/>
        </authorList>
    </citation>
    <scope>NUCLEOTIDE SEQUENCE</scope>
    <source>
        <strain evidence="7">TMW 2.2343</strain>
    </source>
</reference>
<dbReference type="PANTHER" id="PTHR30417:SF1">
    <property type="entry name" value="N-ACETYLMURAMOYL-L-ALANINE AMIDASE AMID"/>
    <property type="match status" value="1"/>
</dbReference>
<dbReference type="Gene3D" id="2.30.30.40">
    <property type="entry name" value="SH3 Domains"/>
    <property type="match status" value="1"/>
</dbReference>